<dbReference type="Pfam" id="PF01381">
    <property type="entry name" value="HTH_3"/>
    <property type="match status" value="1"/>
</dbReference>
<dbReference type="InterPro" id="IPR001387">
    <property type="entry name" value="Cro/C1-type_HTH"/>
</dbReference>
<dbReference type="Proteomes" id="UP000677913">
    <property type="component" value="Unassembled WGS sequence"/>
</dbReference>
<reference evidence="2" key="1">
    <citation type="submission" date="2021-04" db="EMBL/GenBank/DDBJ databases">
        <title>Genome based classification of Actinospica acidithermotolerans sp. nov., an actinobacterium isolated from an Indonesian hot spring.</title>
        <authorList>
            <person name="Kusuma A.B."/>
            <person name="Putra K.E."/>
            <person name="Nafisah S."/>
            <person name="Loh J."/>
            <person name="Nouioui I."/>
            <person name="Goodfellow M."/>
        </authorList>
    </citation>
    <scope>NUCLEOTIDE SEQUENCE</scope>
    <source>
        <strain evidence="2">DSM 45618</strain>
    </source>
</reference>
<dbReference type="Pfam" id="PF20703">
    <property type="entry name" value="nSTAND1"/>
    <property type="match status" value="1"/>
</dbReference>
<dbReference type="InterPro" id="IPR049052">
    <property type="entry name" value="nSTAND1"/>
</dbReference>
<dbReference type="SUPFAM" id="SSF47413">
    <property type="entry name" value="lambda repressor-like DNA-binding domains"/>
    <property type="match status" value="1"/>
</dbReference>
<comment type="caution">
    <text evidence="2">The sequence shown here is derived from an EMBL/GenBank/DDBJ whole genome shotgun (WGS) entry which is preliminary data.</text>
</comment>
<dbReference type="Gene3D" id="1.10.260.40">
    <property type="entry name" value="lambda repressor-like DNA-binding domains"/>
    <property type="match status" value="1"/>
</dbReference>
<evidence type="ECO:0000259" key="1">
    <source>
        <dbReference type="PROSITE" id="PS50943"/>
    </source>
</evidence>
<name>A0A8J8BD37_9ACTN</name>
<feature type="domain" description="HTH cro/C1-type" evidence="1">
    <location>
        <begin position="10"/>
        <end position="65"/>
    </location>
</feature>
<dbReference type="SMART" id="SM00530">
    <property type="entry name" value="HTH_XRE"/>
    <property type="match status" value="1"/>
</dbReference>
<evidence type="ECO:0000313" key="2">
    <source>
        <dbReference type="EMBL" id="MBS2964180.1"/>
    </source>
</evidence>
<dbReference type="SUPFAM" id="SSF52540">
    <property type="entry name" value="P-loop containing nucleoside triphosphate hydrolases"/>
    <property type="match status" value="1"/>
</dbReference>
<keyword evidence="3" id="KW-1185">Reference proteome</keyword>
<dbReference type="GO" id="GO:0003677">
    <property type="term" value="F:DNA binding"/>
    <property type="evidence" value="ECO:0007669"/>
    <property type="project" value="InterPro"/>
</dbReference>
<dbReference type="AlphaFoldDB" id="A0A8J8BD37"/>
<dbReference type="PROSITE" id="PS50943">
    <property type="entry name" value="HTH_CROC1"/>
    <property type="match status" value="1"/>
</dbReference>
<dbReference type="EMBL" id="JAGSXH010000043">
    <property type="protein sequence ID" value="MBS2964180.1"/>
    <property type="molecule type" value="Genomic_DNA"/>
</dbReference>
<organism evidence="2 3">
    <name type="scientific">Actinocrinis puniceicyclus</name>
    <dbReference type="NCBI Taxonomy" id="977794"/>
    <lineage>
        <taxon>Bacteria</taxon>
        <taxon>Bacillati</taxon>
        <taxon>Actinomycetota</taxon>
        <taxon>Actinomycetes</taxon>
        <taxon>Catenulisporales</taxon>
        <taxon>Actinospicaceae</taxon>
        <taxon>Actinocrinis</taxon>
    </lineage>
</organism>
<dbReference type="SMART" id="SM00382">
    <property type="entry name" value="AAA"/>
    <property type="match status" value="1"/>
</dbReference>
<accession>A0A8J8BD37</accession>
<dbReference type="RefSeq" id="WP_211468542.1">
    <property type="nucleotide sequence ID" value="NZ_JAGSXH010000043.1"/>
</dbReference>
<dbReference type="PANTHER" id="PTHR47691">
    <property type="entry name" value="REGULATOR-RELATED"/>
    <property type="match status" value="1"/>
</dbReference>
<protein>
    <submittedName>
        <fullName evidence="2">XRE family transcriptional regulator</fullName>
    </submittedName>
</protein>
<dbReference type="PANTHER" id="PTHR47691:SF3">
    <property type="entry name" value="HTH-TYPE TRANSCRIPTIONAL REGULATOR RV0890C-RELATED"/>
    <property type="match status" value="1"/>
</dbReference>
<dbReference type="InterPro" id="IPR010982">
    <property type="entry name" value="Lambda_DNA-bd_dom_sf"/>
</dbReference>
<dbReference type="Gene3D" id="3.40.50.300">
    <property type="entry name" value="P-loop containing nucleotide triphosphate hydrolases"/>
    <property type="match status" value="1"/>
</dbReference>
<sequence length="422" mass="45333">MDGGGFGQFLIDQRKAIGWTQEELAERSNLSVRTIRNLEGGYISNPRRASVELLLDAFSSALSSYSGQPAAVPAAAQAPAWRTRAGGSAEGANEAIVGRAEDLRHLAAAVRNHRLVVLTGPGGVGKTRLAAAAGAQLRTSLRDGFAIAELGRLAPQRPQHATDENAVREVLNAALRAAADPADPRLLLLVDTAEHVVTALTQVAQQLLDDCPHLRLIVTSRRPLPLAAAHVWEVGPLDLGANEEGRASPAVELFLRRAQASCPTLDLGGRMAAVAELCRRLDGMPLAIELAAHRVRSVSLDTLLRDGPGSQVLGRAAHAGLPHQATLAESVRWSYELLAPNHRALLHELAGFAGPFTIEDLEQLRHRAATPSSDLVGQLSELVDESLVQVRRGPQYKYRLLSFVGEYVRSLQVVRPRRPAHV</sequence>
<dbReference type="InterPro" id="IPR003593">
    <property type="entry name" value="AAA+_ATPase"/>
</dbReference>
<dbReference type="CDD" id="cd00093">
    <property type="entry name" value="HTH_XRE"/>
    <property type="match status" value="1"/>
</dbReference>
<gene>
    <name evidence="2" type="ORF">KGA66_14065</name>
</gene>
<evidence type="ECO:0000313" key="3">
    <source>
        <dbReference type="Proteomes" id="UP000677913"/>
    </source>
</evidence>
<dbReference type="InterPro" id="IPR027417">
    <property type="entry name" value="P-loop_NTPase"/>
</dbReference>
<proteinExistence type="predicted"/>